<dbReference type="Proteomes" id="UP001454036">
    <property type="component" value="Unassembled WGS sequence"/>
</dbReference>
<proteinExistence type="predicted"/>
<protein>
    <recommendedName>
        <fullName evidence="3">Gag-pol polyprotein</fullName>
    </recommendedName>
</protein>
<accession>A0AAV3PVV4</accession>
<evidence type="ECO:0000313" key="2">
    <source>
        <dbReference type="Proteomes" id="UP001454036"/>
    </source>
</evidence>
<comment type="caution">
    <text evidence="1">The sequence shown here is derived from an EMBL/GenBank/DDBJ whole genome shotgun (WGS) entry which is preliminary data.</text>
</comment>
<evidence type="ECO:0000313" key="1">
    <source>
        <dbReference type="EMBL" id="GAA0155188.1"/>
    </source>
</evidence>
<dbReference type="EMBL" id="BAABME010002564">
    <property type="protein sequence ID" value="GAA0155188.1"/>
    <property type="molecule type" value="Genomic_DNA"/>
</dbReference>
<name>A0AAV3PVV4_LITER</name>
<sequence>MNNKKMVRKVLRTLPKRFAHKVTAIEEAQDLTTMRLDEGDHNETNFVAFTIQIQTSITVNPPLNNCDTDPASDDEGELIEEELVSNYQMLFDKWSELTQGYTSKEAERSELLRENLDLCKIVEKQGN</sequence>
<dbReference type="AlphaFoldDB" id="A0AAV3PVV4"/>
<reference evidence="1 2" key="1">
    <citation type="submission" date="2024-01" db="EMBL/GenBank/DDBJ databases">
        <title>The complete chloroplast genome sequence of Lithospermum erythrorhizon: insights into the phylogenetic relationship among Boraginaceae species and the maternal lineages of purple gromwells.</title>
        <authorList>
            <person name="Okada T."/>
            <person name="Watanabe K."/>
        </authorList>
    </citation>
    <scope>NUCLEOTIDE SEQUENCE [LARGE SCALE GENOMIC DNA]</scope>
</reference>
<gene>
    <name evidence="1" type="ORF">LIER_12970</name>
</gene>
<organism evidence="1 2">
    <name type="scientific">Lithospermum erythrorhizon</name>
    <name type="common">Purple gromwell</name>
    <name type="synonym">Lithospermum officinale var. erythrorhizon</name>
    <dbReference type="NCBI Taxonomy" id="34254"/>
    <lineage>
        <taxon>Eukaryota</taxon>
        <taxon>Viridiplantae</taxon>
        <taxon>Streptophyta</taxon>
        <taxon>Embryophyta</taxon>
        <taxon>Tracheophyta</taxon>
        <taxon>Spermatophyta</taxon>
        <taxon>Magnoliopsida</taxon>
        <taxon>eudicotyledons</taxon>
        <taxon>Gunneridae</taxon>
        <taxon>Pentapetalae</taxon>
        <taxon>asterids</taxon>
        <taxon>lamiids</taxon>
        <taxon>Boraginales</taxon>
        <taxon>Boraginaceae</taxon>
        <taxon>Boraginoideae</taxon>
        <taxon>Lithospermeae</taxon>
        <taxon>Lithospermum</taxon>
    </lineage>
</organism>
<keyword evidence="2" id="KW-1185">Reference proteome</keyword>
<evidence type="ECO:0008006" key="3">
    <source>
        <dbReference type="Google" id="ProtNLM"/>
    </source>
</evidence>